<organism evidence="10 11">
    <name type="scientific">Bos mutus grunniens</name>
    <name type="common">Wild yak</name>
    <name type="synonym">Bos grunniens</name>
    <dbReference type="NCBI Taxonomy" id="30521"/>
    <lineage>
        <taxon>Eukaryota</taxon>
        <taxon>Metazoa</taxon>
        <taxon>Chordata</taxon>
        <taxon>Craniata</taxon>
        <taxon>Vertebrata</taxon>
        <taxon>Euteleostomi</taxon>
        <taxon>Mammalia</taxon>
        <taxon>Eutheria</taxon>
        <taxon>Laurasiatheria</taxon>
        <taxon>Artiodactyla</taxon>
        <taxon>Ruminantia</taxon>
        <taxon>Pecora</taxon>
        <taxon>Bovidae</taxon>
        <taxon>Bovinae</taxon>
        <taxon>Bos</taxon>
    </lineage>
</organism>
<dbReference type="Proteomes" id="UP000694520">
    <property type="component" value="Chromosome 5"/>
</dbReference>
<accession>A0A8B9WJM4</accession>
<dbReference type="PANTHER" id="PTHR15536:SF1">
    <property type="entry name" value="TACHYKININ-3"/>
    <property type="match status" value="1"/>
</dbReference>
<dbReference type="InterPro" id="IPR013055">
    <property type="entry name" value="Tachy_Neuro_lke_CS"/>
</dbReference>
<evidence type="ECO:0000313" key="10">
    <source>
        <dbReference type="Ensembl" id="ENSBGRP00000006404.1"/>
    </source>
</evidence>
<dbReference type="GO" id="GO:0007217">
    <property type="term" value="P:tachykinin receptor signaling pathway"/>
    <property type="evidence" value="ECO:0007669"/>
    <property type="project" value="InterPro"/>
</dbReference>
<dbReference type="AlphaFoldDB" id="A0A8B9WJM4"/>
<reference evidence="10" key="2">
    <citation type="submission" date="2025-08" db="UniProtKB">
        <authorList>
            <consortium name="Ensembl"/>
        </authorList>
    </citation>
    <scope>IDENTIFICATION</scope>
</reference>
<protein>
    <submittedName>
        <fullName evidence="10">Tachykinin 3</fullName>
    </submittedName>
</protein>
<evidence type="ECO:0000256" key="2">
    <source>
        <dbReference type="ARBA" id="ARBA00007518"/>
    </source>
</evidence>
<dbReference type="PRINTS" id="PR01828">
    <property type="entry name" value="NEUROKININB"/>
</dbReference>
<feature type="signal peptide" evidence="9">
    <location>
        <begin position="1"/>
        <end position="20"/>
    </location>
</feature>
<comment type="function">
    <text evidence="8">Tachykinins are active peptides which excite neurons, evoke behavioral responses, are potent vasodilators and secretagogues, and contract (directly or indirectly) many smooth muscles. Is a critical central regulator of gonadal function.</text>
</comment>
<evidence type="ECO:0000256" key="5">
    <source>
        <dbReference type="ARBA" id="ARBA00022729"/>
    </source>
</evidence>
<evidence type="ECO:0000256" key="8">
    <source>
        <dbReference type="ARBA" id="ARBA00045164"/>
    </source>
</evidence>
<evidence type="ECO:0000256" key="3">
    <source>
        <dbReference type="ARBA" id="ARBA00022525"/>
    </source>
</evidence>
<keyword evidence="7" id="KW-0527">Neuropeptide</keyword>
<dbReference type="Pfam" id="PF03823">
    <property type="entry name" value="Neurokinin_B"/>
    <property type="match status" value="1"/>
</dbReference>
<proteinExistence type="inferred from homology"/>
<dbReference type="PROSITE" id="PS00267">
    <property type="entry name" value="TACHYKININ"/>
    <property type="match status" value="1"/>
</dbReference>
<keyword evidence="4" id="KW-0165">Cleavage on pair of basic residues</keyword>
<comment type="subcellular location">
    <subcellularLocation>
        <location evidence="1">Secreted</location>
    </subcellularLocation>
</comment>
<keyword evidence="3" id="KW-0964">Secreted</keyword>
<dbReference type="GO" id="GO:0007218">
    <property type="term" value="P:neuropeptide signaling pathway"/>
    <property type="evidence" value="ECO:0007669"/>
    <property type="project" value="UniProtKB-KW"/>
</dbReference>
<reference evidence="10" key="1">
    <citation type="submission" date="2019-05" db="EMBL/GenBank/DDBJ databases">
        <authorList>
            <person name="Zhang S."/>
            <person name="Liu J."/>
        </authorList>
    </citation>
    <scope>NUCLEOTIDE SEQUENCE [LARGE SCALE GENOMIC DNA]</scope>
</reference>
<evidence type="ECO:0000256" key="4">
    <source>
        <dbReference type="ARBA" id="ARBA00022685"/>
    </source>
</evidence>
<evidence type="ECO:0000256" key="9">
    <source>
        <dbReference type="SAM" id="SignalP"/>
    </source>
</evidence>
<feature type="chain" id="PRO_5034356561" evidence="9">
    <location>
        <begin position="21"/>
        <end position="134"/>
    </location>
</feature>
<dbReference type="GO" id="GO:0005576">
    <property type="term" value="C:extracellular region"/>
    <property type="evidence" value="ECO:0007669"/>
    <property type="project" value="UniProtKB-SubCell"/>
</dbReference>
<evidence type="ECO:0000256" key="7">
    <source>
        <dbReference type="ARBA" id="ARBA00023320"/>
    </source>
</evidence>
<keyword evidence="5 9" id="KW-0732">Signal</keyword>
<evidence type="ECO:0000256" key="1">
    <source>
        <dbReference type="ARBA" id="ARBA00004613"/>
    </source>
</evidence>
<dbReference type="InterPro" id="IPR003635">
    <property type="entry name" value="Neurokinin-B/TAC3"/>
</dbReference>
<dbReference type="PANTHER" id="PTHR15536">
    <property type="entry name" value="TACHYKININ-3"/>
    <property type="match status" value="1"/>
</dbReference>
<comment type="similarity">
    <text evidence="2">Belongs to the tachykinin family.</text>
</comment>
<keyword evidence="11" id="KW-1185">Reference proteome</keyword>
<sequence length="134" mass="14824">MRSALLFAVILALSSARSLGAVCEESQEQVVPGGGHSKKDSNLYQLPPSLLRRLYDSRVVSLDGLLKMLSKASVGPKESPLPQKRDMHDFFVGLMGKRNLQPGRSMVGGLGCWQRCSRSQLLHVCQWGERQDFP</sequence>
<reference evidence="10" key="3">
    <citation type="submission" date="2025-09" db="UniProtKB">
        <authorList>
            <consortium name="Ensembl"/>
        </authorList>
    </citation>
    <scope>IDENTIFICATION</scope>
</reference>
<name>A0A8B9WJM4_BOSMU</name>
<evidence type="ECO:0000256" key="6">
    <source>
        <dbReference type="ARBA" id="ARBA00022815"/>
    </source>
</evidence>
<dbReference type="GO" id="GO:0045777">
    <property type="term" value="P:positive regulation of blood pressure"/>
    <property type="evidence" value="ECO:0007669"/>
    <property type="project" value="TreeGrafter"/>
</dbReference>
<keyword evidence="6" id="KW-0027">Amidation</keyword>
<dbReference type="Ensembl" id="ENSBGRT00000007348.1">
    <property type="protein sequence ID" value="ENSBGRP00000006404.1"/>
    <property type="gene ID" value="ENSBGRG00000003965.1"/>
</dbReference>
<evidence type="ECO:0000313" key="11">
    <source>
        <dbReference type="Proteomes" id="UP000694520"/>
    </source>
</evidence>
<dbReference type="GeneTree" id="ENSGT00390000000335"/>